<dbReference type="AlphaFoldDB" id="A0A1I0NU04"/>
<dbReference type="RefSeq" id="WP_089889790.1">
    <property type="nucleotide sequence ID" value="NZ_FOJG01000001.1"/>
</dbReference>
<evidence type="ECO:0000256" key="1">
    <source>
        <dbReference type="ARBA" id="ARBA00006484"/>
    </source>
</evidence>
<name>A0A1I0NU04_9BACT</name>
<dbReference type="Proteomes" id="UP000199310">
    <property type="component" value="Unassembled WGS sequence"/>
</dbReference>
<dbReference type="FunFam" id="3.40.50.720:FF:000084">
    <property type="entry name" value="Short-chain dehydrogenase reductase"/>
    <property type="match status" value="1"/>
</dbReference>
<dbReference type="Pfam" id="PF13561">
    <property type="entry name" value="adh_short_C2"/>
    <property type="match status" value="1"/>
</dbReference>
<keyword evidence="4" id="KW-1185">Reference proteome</keyword>
<dbReference type="InterPro" id="IPR020904">
    <property type="entry name" value="Sc_DH/Rdtase_CS"/>
</dbReference>
<dbReference type="SUPFAM" id="SSF51735">
    <property type="entry name" value="NAD(P)-binding Rossmann-fold domains"/>
    <property type="match status" value="1"/>
</dbReference>
<dbReference type="PANTHER" id="PTHR24321:SF8">
    <property type="entry name" value="ESTRADIOL 17-BETA-DEHYDROGENASE 8-RELATED"/>
    <property type="match status" value="1"/>
</dbReference>
<evidence type="ECO:0000313" key="3">
    <source>
        <dbReference type="EMBL" id="SEW05220.1"/>
    </source>
</evidence>
<dbReference type="EMBL" id="FOJG01000001">
    <property type="protein sequence ID" value="SEW05220.1"/>
    <property type="molecule type" value="Genomic_DNA"/>
</dbReference>
<gene>
    <name evidence="3" type="ORF">SAMN04488122_0376</name>
</gene>
<dbReference type="InterPro" id="IPR036291">
    <property type="entry name" value="NAD(P)-bd_dom_sf"/>
</dbReference>
<protein>
    <submittedName>
        <fullName evidence="3">NAD(P)-dependent dehydrogenase, short-chain alcohol dehydrogenase family</fullName>
    </submittedName>
</protein>
<keyword evidence="2" id="KW-0560">Oxidoreductase</keyword>
<dbReference type="STRING" id="29529.SAMN04488122_0376"/>
<comment type="similarity">
    <text evidence="1">Belongs to the short-chain dehydrogenases/reductases (SDR) family.</text>
</comment>
<evidence type="ECO:0000313" key="4">
    <source>
        <dbReference type="Proteomes" id="UP000199310"/>
    </source>
</evidence>
<dbReference type="CDD" id="cd05233">
    <property type="entry name" value="SDR_c"/>
    <property type="match status" value="1"/>
</dbReference>
<dbReference type="NCBIfam" id="NF009466">
    <property type="entry name" value="PRK12826.1-2"/>
    <property type="match status" value="1"/>
</dbReference>
<reference evidence="4" key="1">
    <citation type="submission" date="2016-10" db="EMBL/GenBank/DDBJ databases">
        <authorList>
            <person name="Varghese N."/>
            <person name="Submissions S."/>
        </authorList>
    </citation>
    <scope>NUCLEOTIDE SEQUENCE [LARGE SCALE GENOMIC DNA]</scope>
    <source>
        <strain evidence="4">DSM 3695</strain>
    </source>
</reference>
<dbReference type="PANTHER" id="PTHR24321">
    <property type="entry name" value="DEHYDROGENASES, SHORT CHAIN"/>
    <property type="match status" value="1"/>
</dbReference>
<organism evidence="3 4">
    <name type="scientific">Chitinophaga arvensicola</name>
    <dbReference type="NCBI Taxonomy" id="29529"/>
    <lineage>
        <taxon>Bacteria</taxon>
        <taxon>Pseudomonadati</taxon>
        <taxon>Bacteroidota</taxon>
        <taxon>Chitinophagia</taxon>
        <taxon>Chitinophagales</taxon>
        <taxon>Chitinophagaceae</taxon>
        <taxon>Chitinophaga</taxon>
    </lineage>
</organism>
<proteinExistence type="inferred from homology"/>
<dbReference type="InterPro" id="IPR002347">
    <property type="entry name" value="SDR_fam"/>
</dbReference>
<dbReference type="PROSITE" id="PS00061">
    <property type="entry name" value="ADH_SHORT"/>
    <property type="match status" value="1"/>
</dbReference>
<dbReference type="Gene3D" id="3.40.50.720">
    <property type="entry name" value="NAD(P)-binding Rossmann-like Domain"/>
    <property type="match status" value="1"/>
</dbReference>
<dbReference type="PRINTS" id="PR00081">
    <property type="entry name" value="GDHRDH"/>
</dbReference>
<evidence type="ECO:0000256" key="2">
    <source>
        <dbReference type="ARBA" id="ARBA00023002"/>
    </source>
</evidence>
<accession>A0A1I0NU04</accession>
<sequence>MELLKNKVALVTGAGSGIGKCVAELYAGNGASVVISDIDEKSGKAVADGINSKGGKAVFVKSDTSNATDCERLVAETLAAFNQLDIACNNAGIGGVASPTGAYPLEEWQKVININLNGVFYGMRYQLPVMEKAGSGVIVNMASILGAVGFAGSCAYVAAKHGVVGLTQAAAVEYSAKGIRVNAVGPGFIETPLLTKHLSQQEMQALVSLHPIGRLGKPEEVAELVLWLSSPQSSFVTGGYYPIDGAYLAR</sequence>
<dbReference type="OrthoDB" id="597477at2"/>
<dbReference type="PRINTS" id="PR00080">
    <property type="entry name" value="SDRFAMILY"/>
</dbReference>
<dbReference type="GO" id="GO:0016491">
    <property type="term" value="F:oxidoreductase activity"/>
    <property type="evidence" value="ECO:0007669"/>
    <property type="project" value="UniProtKB-KW"/>
</dbReference>
<dbReference type="NCBIfam" id="NF005559">
    <property type="entry name" value="PRK07231.1"/>
    <property type="match status" value="1"/>
</dbReference>